<dbReference type="InterPro" id="IPR032675">
    <property type="entry name" value="LRR_dom_sf"/>
</dbReference>
<protein>
    <recommendedName>
        <fullName evidence="3">F-box domain-containing protein</fullName>
    </recommendedName>
</protein>
<name>A0AAD7FVI7_9AGAR</name>
<organism evidence="1 2">
    <name type="scientific">Roridomyces roridus</name>
    <dbReference type="NCBI Taxonomy" id="1738132"/>
    <lineage>
        <taxon>Eukaryota</taxon>
        <taxon>Fungi</taxon>
        <taxon>Dikarya</taxon>
        <taxon>Basidiomycota</taxon>
        <taxon>Agaricomycotina</taxon>
        <taxon>Agaricomycetes</taxon>
        <taxon>Agaricomycetidae</taxon>
        <taxon>Agaricales</taxon>
        <taxon>Marasmiineae</taxon>
        <taxon>Mycenaceae</taxon>
        <taxon>Roridomyces</taxon>
    </lineage>
</organism>
<evidence type="ECO:0008006" key="3">
    <source>
        <dbReference type="Google" id="ProtNLM"/>
    </source>
</evidence>
<comment type="caution">
    <text evidence="1">The sequence shown here is derived from an EMBL/GenBank/DDBJ whole genome shotgun (WGS) entry which is preliminary data.</text>
</comment>
<keyword evidence="2" id="KW-1185">Reference proteome</keyword>
<dbReference type="Proteomes" id="UP001221142">
    <property type="component" value="Unassembled WGS sequence"/>
</dbReference>
<dbReference type="Gene3D" id="3.80.10.10">
    <property type="entry name" value="Ribonuclease Inhibitor"/>
    <property type="match status" value="1"/>
</dbReference>
<proteinExistence type="predicted"/>
<dbReference type="AlphaFoldDB" id="A0AAD7FVI7"/>
<dbReference type="EMBL" id="JARKIF010000005">
    <property type="protein sequence ID" value="KAJ7639347.1"/>
    <property type="molecule type" value="Genomic_DNA"/>
</dbReference>
<accession>A0AAD7FVI7</accession>
<sequence>MSTADLRAELTQLDAQICELKRALVATECQRAVVHQQLREIATSPFLTLPAEITALIFTHCLPTIDKLRNSGPWTKFKDPPLVFLAVCRAWRDIALTTPDLWSELRLRFDHIPQDEEPAHLETHIHQWLGRAGHRPLSLIMGQYQWQYWDFDFPIARMRDIIHFYAPRIACLELYWPRDHIRDLALDTVAFPMLRHACITNIRRISSAGDPVEVFGMAPKLTQLTLGDMALPSFYVFPAFQFTKFQGHLDGLELFVLAPNLIEADCRTDEDCRVPSSPITHARLQSLTLSSPRGDPHRVLEPRDILPYLNLPELRTLDISAQRTTANPTSISQFVHRSGARLRTLVLAVKYYHAQPQGASDEWKDCLGRLRNTLQHLIVSPSEAFFKMILRSYLTLESLTIYEAPQIPYDDLIRQLILRIPHLKSFHISFQAGVFLEDEVSIAMPMFVDRPKDTARSFLAQLAKNAGMRIQIDSNGSKKTNRVKLIGSTQSRGTNPDA</sequence>
<reference evidence="1" key="1">
    <citation type="submission" date="2023-03" db="EMBL/GenBank/DDBJ databases">
        <title>Massive genome expansion in bonnet fungi (Mycena s.s.) driven by repeated elements and novel gene families across ecological guilds.</title>
        <authorList>
            <consortium name="Lawrence Berkeley National Laboratory"/>
            <person name="Harder C.B."/>
            <person name="Miyauchi S."/>
            <person name="Viragh M."/>
            <person name="Kuo A."/>
            <person name="Thoen E."/>
            <person name="Andreopoulos B."/>
            <person name="Lu D."/>
            <person name="Skrede I."/>
            <person name="Drula E."/>
            <person name="Henrissat B."/>
            <person name="Morin E."/>
            <person name="Kohler A."/>
            <person name="Barry K."/>
            <person name="LaButti K."/>
            <person name="Morin E."/>
            <person name="Salamov A."/>
            <person name="Lipzen A."/>
            <person name="Mereny Z."/>
            <person name="Hegedus B."/>
            <person name="Baldrian P."/>
            <person name="Stursova M."/>
            <person name="Weitz H."/>
            <person name="Taylor A."/>
            <person name="Grigoriev I.V."/>
            <person name="Nagy L.G."/>
            <person name="Martin F."/>
            <person name="Kauserud H."/>
        </authorList>
    </citation>
    <scope>NUCLEOTIDE SEQUENCE</scope>
    <source>
        <strain evidence="1">9284</strain>
    </source>
</reference>
<evidence type="ECO:0000313" key="1">
    <source>
        <dbReference type="EMBL" id="KAJ7639347.1"/>
    </source>
</evidence>
<gene>
    <name evidence="1" type="ORF">FB45DRAFT_1024078</name>
</gene>
<evidence type="ECO:0000313" key="2">
    <source>
        <dbReference type="Proteomes" id="UP001221142"/>
    </source>
</evidence>